<gene>
    <name evidence="1" type="ORF">BAU17_02505</name>
</gene>
<proteinExistence type="predicted"/>
<evidence type="ECO:0000313" key="1">
    <source>
        <dbReference type="EMBL" id="KAF1302579.1"/>
    </source>
</evidence>
<reference evidence="1 2" key="1">
    <citation type="submission" date="2016-06" db="EMBL/GenBank/DDBJ databases">
        <title>Four novel species of enterococci isolated from chicken manure.</title>
        <authorList>
            <person name="Van Tyne D."/>
        </authorList>
    </citation>
    <scope>NUCLEOTIDE SEQUENCE [LARGE SCALE GENOMIC DNA]</scope>
    <source>
        <strain evidence="1 2">CU12B</strain>
    </source>
</reference>
<dbReference type="NCBIfam" id="TIGR03578">
    <property type="entry name" value="EF_0831"/>
    <property type="match status" value="1"/>
</dbReference>
<comment type="caution">
    <text evidence="1">The sequence shown here is derived from an EMBL/GenBank/DDBJ whole genome shotgun (WGS) entry which is preliminary data.</text>
</comment>
<protein>
    <recommendedName>
        <fullName evidence="3">Cytoplasmic protein</fullName>
    </recommendedName>
</protein>
<evidence type="ECO:0008006" key="3">
    <source>
        <dbReference type="Google" id="ProtNLM"/>
    </source>
</evidence>
<keyword evidence="2" id="KW-1185">Reference proteome</keyword>
<evidence type="ECO:0000313" key="2">
    <source>
        <dbReference type="Proteomes" id="UP000782705"/>
    </source>
</evidence>
<accession>A0ABQ6YXG1</accession>
<name>A0ABQ6YXG1_9ENTE</name>
<sequence>MVVEVKSTQKVIVTGEGNSEVAAFSSALGRVQSQMLKESSDVTLRIEPKAVTVLSATKKSYTERFLFFFLPREKVTYSVKLQIEVELLSIDMKMIDFKEQGEQARNFNIPFFSQKMK</sequence>
<dbReference type="EMBL" id="MAEL01000049">
    <property type="protein sequence ID" value="KAF1302579.1"/>
    <property type="molecule type" value="Genomic_DNA"/>
</dbReference>
<dbReference type="InterPro" id="IPR020037">
    <property type="entry name" value="DUF4312"/>
</dbReference>
<dbReference type="Pfam" id="PF14189">
    <property type="entry name" value="DUF4312"/>
    <property type="match status" value="1"/>
</dbReference>
<organism evidence="1 2">
    <name type="scientific">Candidatus Enterococcus willemsii</name>
    <dbReference type="NCBI Taxonomy" id="1857215"/>
    <lineage>
        <taxon>Bacteria</taxon>
        <taxon>Bacillati</taxon>
        <taxon>Bacillota</taxon>
        <taxon>Bacilli</taxon>
        <taxon>Lactobacillales</taxon>
        <taxon>Enterococcaceae</taxon>
        <taxon>Enterococcus</taxon>
    </lineage>
</organism>
<dbReference type="Proteomes" id="UP000782705">
    <property type="component" value="Unassembled WGS sequence"/>
</dbReference>